<proteinExistence type="predicted"/>
<dbReference type="EMBL" id="KN839020">
    <property type="protein sequence ID" value="KIJ91344.1"/>
    <property type="molecule type" value="Genomic_DNA"/>
</dbReference>
<dbReference type="HOGENOM" id="CLU_2711600_0_0_1"/>
<reference evidence="2" key="2">
    <citation type="submission" date="2015-01" db="EMBL/GenBank/DDBJ databases">
        <title>Evolutionary Origins and Diversification of the Mycorrhizal Mutualists.</title>
        <authorList>
            <consortium name="DOE Joint Genome Institute"/>
            <consortium name="Mycorrhizal Genomics Consortium"/>
            <person name="Kohler A."/>
            <person name="Kuo A."/>
            <person name="Nagy L.G."/>
            <person name="Floudas D."/>
            <person name="Copeland A."/>
            <person name="Barry K.W."/>
            <person name="Cichocki N."/>
            <person name="Veneault-Fourrey C."/>
            <person name="LaButti K."/>
            <person name="Lindquist E.A."/>
            <person name="Lipzen A."/>
            <person name="Lundell T."/>
            <person name="Morin E."/>
            <person name="Murat C."/>
            <person name="Riley R."/>
            <person name="Ohm R."/>
            <person name="Sun H."/>
            <person name="Tunlid A."/>
            <person name="Henrissat B."/>
            <person name="Grigoriev I.V."/>
            <person name="Hibbett D.S."/>
            <person name="Martin F."/>
        </authorList>
    </citation>
    <scope>NUCLEOTIDE SEQUENCE [LARGE SCALE GENOMIC DNA]</scope>
    <source>
        <strain evidence="2">LaAM-08-1</strain>
    </source>
</reference>
<dbReference type="AlphaFoldDB" id="A0A0C9WHK3"/>
<organism evidence="1 2">
    <name type="scientific">Laccaria amethystina LaAM-08-1</name>
    <dbReference type="NCBI Taxonomy" id="1095629"/>
    <lineage>
        <taxon>Eukaryota</taxon>
        <taxon>Fungi</taxon>
        <taxon>Dikarya</taxon>
        <taxon>Basidiomycota</taxon>
        <taxon>Agaricomycotina</taxon>
        <taxon>Agaricomycetes</taxon>
        <taxon>Agaricomycetidae</taxon>
        <taxon>Agaricales</taxon>
        <taxon>Agaricineae</taxon>
        <taxon>Hydnangiaceae</taxon>
        <taxon>Laccaria</taxon>
    </lineage>
</organism>
<protein>
    <submittedName>
        <fullName evidence="1">Uncharacterized protein</fullName>
    </submittedName>
</protein>
<accession>A0A0C9WHK3</accession>
<evidence type="ECO:0000313" key="1">
    <source>
        <dbReference type="EMBL" id="KIJ91344.1"/>
    </source>
</evidence>
<dbReference type="Proteomes" id="UP000054477">
    <property type="component" value="Unassembled WGS sequence"/>
</dbReference>
<feature type="non-terminal residue" evidence="1">
    <location>
        <position position="73"/>
    </location>
</feature>
<reference evidence="1 2" key="1">
    <citation type="submission" date="2014-04" db="EMBL/GenBank/DDBJ databases">
        <authorList>
            <consortium name="DOE Joint Genome Institute"/>
            <person name="Kuo A."/>
            <person name="Kohler A."/>
            <person name="Nagy L.G."/>
            <person name="Floudas D."/>
            <person name="Copeland A."/>
            <person name="Barry K.W."/>
            <person name="Cichocki N."/>
            <person name="Veneault-Fourrey C."/>
            <person name="LaButti K."/>
            <person name="Lindquist E.A."/>
            <person name="Lipzen A."/>
            <person name="Lundell T."/>
            <person name="Morin E."/>
            <person name="Murat C."/>
            <person name="Sun H."/>
            <person name="Tunlid A."/>
            <person name="Henrissat B."/>
            <person name="Grigoriev I.V."/>
            <person name="Hibbett D.S."/>
            <person name="Martin F."/>
            <person name="Nordberg H.P."/>
            <person name="Cantor M.N."/>
            <person name="Hua S.X."/>
        </authorList>
    </citation>
    <scope>NUCLEOTIDE SEQUENCE [LARGE SCALE GENOMIC DNA]</scope>
    <source>
        <strain evidence="1 2">LaAM-08-1</strain>
    </source>
</reference>
<sequence>PCNSTFTLFRPFSSKRIHSNIIHDLRLWTSNKTRTPTHPSCTSIAILPPPRTGTKKGCVRIVKSPTIDIGREN</sequence>
<gene>
    <name evidence="1" type="ORF">K443DRAFT_78954</name>
</gene>
<evidence type="ECO:0000313" key="2">
    <source>
        <dbReference type="Proteomes" id="UP000054477"/>
    </source>
</evidence>
<feature type="non-terminal residue" evidence="1">
    <location>
        <position position="1"/>
    </location>
</feature>
<name>A0A0C9WHK3_9AGAR</name>
<keyword evidence="2" id="KW-1185">Reference proteome</keyword>